<dbReference type="Gene3D" id="2.40.37.10">
    <property type="entry name" value="Lyase, Ornithine Decarboxylase, Chain A, domain 1"/>
    <property type="match status" value="1"/>
</dbReference>
<dbReference type="RefSeq" id="WP_290020951.1">
    <property type="nucleotide sequence ID" value="NZ_JAOPLV010000001.1"/>
</dbReference>
<dbReference type="EMBL" id="JAOPLV010000001">
    <property type="protein sequence ID" value="MDM5138275.1"/>
    <property type="molecule type" value="Genomic_DNA"/>
</dbReference>
<feature type="binding site" evidence="9 11">
    <location>
        <position position="130"/>
    </location>
    <ligand>
        <name>substrate</name>
    </ligand>
</feature>
<comment type="pathway">
    <text evidence="3">Cell wall biogenesis; peptidoglycan biosynthesis.</text>
</comment>
<evidence type="ECO:0000256" key="8">
    <source>
        <dbReference type="ARBA" id="ARBA00037912"/>
    </source>
</evidence>
<accession>A0AAW7HU66</accession>
<comment type="cofactor">
    <cofactor evidence="2 9 10">
        <name>pyridoxal 5'-phosphate</name>
        <dbReference type="ChEBI" id="CHEBI:597326"/>
    </cofactor>
</comment>
<gene>
    <name evidence="13" type="primary">alr</name>
    <name evidence="13" type="ORF">OB959_00480</name>
</gene>
<dbReference type="PRINTS" id="PR00992">
    <property type="entry name" value="ALARACEMASE"/>
</dbReference>
<feature type="binding site" evidence="9 11">
    <location>
        <position position="303"/>
    </location>
    <ligand>
        <name>substrate</name>
    </ligand>
</feature>
<evidence type="ECO:0000256" key="2">
    <source>
        <dbReference type="ARBA" id="ARBA00001933"/>
    </source>
</evidence>
<evidence type="ECO:0000313" key="13">
    <source>
        <dbReference type="EMBL" id="MDM5138275.1"/>
    </source>
</evidence>
<dbReference type="CDD" id="cd06827">
    <property type="entry name" value="PLPDE_III_AR_proteobact"/>
    <property type="match status" value="1"/>
</dbReference>
<dbReference type="SUPFAM" id="SSF50621">
    <property type="entry name" value="Alanine racemase C-terminal domain-like"/>
    <property type="match status" value="1"/>
</dbReference>
<reference evidence="13" key="1">
    <citation type="submission" date="2023-08" db="EMBL/GenBank/DDBJ databases">
        <title>WGS of Aeromonas isolates.</title>
        <authorList>
            <person name="Lee H."/>
        </authorList>
    </citation>
    <scope>NUCLEOTIDE SEQUENCE</scope>
    <source>
        <strain evidence="13">SL22</strain>
    </source>
</reference>
<evidence type="ECO:0000256" key="3">
    <source>
        <dbReference type="ARBA" id="ARBA00004752"/>
    </source>
</evidence>
<dbReference type="FunFam" id="2.40.37.10:FF:000002">
    <property type="entry name" value="Alanine racemase"/>
    <property type="match status" value="1"/>
</dbReference>
<dbReference type="InterPro" id="IPR029066">
    <property type="entry name" value="PLP-binding_barrel"/>
</dbReference>
<dbReference type="InterPro" id="IPR001608">
    <property type="entry name" value="Ala_racemase_N"/>
</dbReference>
<feature type="modified residue" description="N6-(pyridoxal phosphate)lysine" evidence="9 10">
    <location>
        <position position="35"/>
    </location>
</feature>
<dbReference type="PANTHER" id="PTHR30511:SF4">
    <property type="entry name" value="ALANINE RACEMASE, BIOSYNTHETIC"/>
    <property type="match status" value="1"/>
</dbReference>
<evidence type="ECO:0000256" key="11">
    <source>
        <dbReference type="PIRSR" id="PIRSR600821-52"/>
    </source>
</evidence>
<evidence type="ECO:0000256" key="5">
    <source>
        <dbReference type="ARBA" id="ARBA00013089"/>
    </source>
</evidence>
<protein>
    <recommendedName>
        <fullName evidence="5 9">Alanine racemase</fullName>
        <ecNumber evidence="5 9">5.1.1.1</ecNumber>
    </recommendedName>
</protein>
<evidence type="ECO:0000256" key="1">
    <source>
        <dbReference type="ARBA" id="ARBA00000316"/>
    </source>
</evidence>
<feature type="active site" description="Proton acceptor; specific for L-alanine" evidence="9">
    <location>
        <position position="255"/>
    </location>
</feature>
<name>A0AAW7HU66_9GAMM</name>
<evidence type="ECO:0000313" key="14">
    <source>
        <dbReference type="Proteomes" id="UP001168216"/>
    </source>
</evidence>
<dbReference type="Proteomes" id="UP001168216">
    <property type="component" value="Unassembled WGS sequence"/>
</dbReference>
<dbReference type="Pfam" id="PF00842">
    <property type="entry name" value="Ala_racemase_C"/>
    <property type="match status" value="1"/>
</dbReference>
<comment type="pathway">
    <text evidence="8 9">Amino-acid biosynthesis; D-alanine biosynthesis; D-alanine from L-alanine: step 1/1.</text>
</comment>
<dbReference type="HAMAP" id="MF_01201">
    <property type="entry name" value="Ala_racemase"/>
    <property type="match status" value="1"/>
</dbReference>
<dbReference type="FunFam" id="3.20.20.10:FF:000002">
    <property type="entry name" value="Alanine racemase"/>
    <property type="match status" value="1"/>
</dbReference>
<dbReference type="InterPro" id="IPR009006">
    <property type="entry name" value="Ala_racemase/Decarboxylase_C"/>
</dbReference>
<organism evidence="13 14">
    <name type="scientific">Aeromonas bestiarum</name>
    <dbReference type="NCBI Taxonomy" id="105751"/>
    <lineage>
        <taxon>Bacteria</taxon>
        <taxon>Pseudomonadati</taxon>
        <taxon>Pseudomonadota</taxon>
        <taxon>Gammaproteobacteria</taxon>
        <taxon>Aeromonadales</taxon>
        <taxon>Aeromonadaceae</taxon>
        <taxon>Aeromonas</taxon>
    </lineage>
</organism>
<sequence length="384" mass="41783">MMNTVTASIDVDALHHNFAVVRRHAPHSKIIAVLKANAYGHGLLQVANTLLQADAYAVARLEEALVLRANAITKPILVLGGFFSAEALPLLAEHNLQTTLHTWDQLALLEQAKLPAPIRVWLKLDTGMNRLGVRAQDLPAFIERLSHCRSVVQPFHLMTHFGQSDEQENQATQQQIEAFNQLTAHLPGERAMANSAGILAWPGSRSDWIRPGIMLYGASPFGGQLATDHGLRPVMTLKSQLIAIRECKRGESVGYGAHWVAQRDTTLGVVAVGYGDGYPRMAPEGTPMLVNGRRVPIVGRVSMDMITVDLGLHASDQCGDEVILWGEGLPVEQVAEKIGTIPYELLTRLTSRVFVTLAQPCANAQSLADADMPSYAGHARRVTA</sequence>
<comment type="function">
    <text evidence="9">Catalyzes the interconversion of L-alanine and D-alanine. May also act on other amino acids.</text>
</comment>
<dbReference type="Gene3D" id="3.20.20.10">
    <property type="entry name" value="Alanine racemase"/>
    <property type="match status" value="1"/>
</dbReference>
<dbReference type="InterPro" id="IPR020622">
    <property type="entry name" value="Ala_racemase_pyridoxalP-BS"/>
</dbReference>
<evidence type="ECO:0000256" key="9">
    <source>
        <dbReference type="HAMAP-Rule" id="MF_01201"/>
    </source>
</evidence>
<evidence type="ECO:0000256" key="6">
    <source>
        <dbReference type="ARBA" id="ARBA00022898"/>
    </source>
</evidence>
<evidence type="ECO:0000256" key="10">
    <source>
        <dbReference type="PIRSR" id="PIRSR600821-50"/>
    </source>
</evidence>
<dbReference type="PANTHER" id="PTHR30511">
    <property type="entry name" value="ALANINE RACEMASE"/>
    <property type="match status" value="1"/>
</dbReference>
<dbReference type="GO" id="GO:0008784">
    <property type="term" value="F:alanine racemase activity"/>
    <property type="evidence" value="ECO:0007669"/>
    <property type="project" value="UniProtKB-UniRule"/>
</dbReference>
<dbReference type="GO" id="GO:0030170">
    <property type="term" value="F:pyridoxal phosphate binding"/>
    <property type="evidence" value="ECO:0007669"/>
    <property type="project" value="UniProtKB-UniRule"/>
</dbReference>
<proteinExistence type="inferred from homology"/>
<dbReference type="EC" id="5.1.1.1" evidence="5 9"/>
<comment type="caution">
    <text evidence="13">The sequence shown here is derived from an EMBL/GenBank/DDBJ whole genome shotgun (WGS) entry which is preliminary data.</text>
</comment>
<keyword evidence="6 9" id="KW-0663">Pyridoxal phosphate</keyword>
<dbReference type="SMART" id="SM01005">
    <property type="entry name" value="Ala_racemase_C"/>
    <property type="match status" value="1"/>
</dbReference>
<feature type="domain" description="Alanine racemase C-terminal" evidence="12">
    <location>
        <begin position="234"/>
        <end position="358"/>
    </location>
</feature>
<dbReference type="GO" id="GO:0005829">
    <property type="term" value="C:cytosol"/>
    <property type="evidence" value="ECO:0007669"/>
    <property type="project" value="TreeGrafter"/>
</dbReference>
<feature type="active site" description="Proton acceptor; specific for D-alanine" evidence="9">
    <location>
        <position position="35"/>
    </location>
</feature>
<dbReference type="InterPro" id="IPR011079">
    <property type="entry name" value="Ala_racemase_C"/>
</dbReference>
<dbReference type="InterPro" id="IPR000821">
    <property type="entry name" value="Ala_racemase"/>
</dbReference>
<comment type="catalytic activity">
    <reaction evidence="1 9">
        <text>L-alanine = D-alanine</text>
        <dbReference type="Rhea" id="RHEA:20249"/>
        <dbReference type="ChEBI" id="CHEBI:57416"/>
        <dbReference type="ChEBI" id="CHEBI:57972"/>
        <dbReference type="EC" id="5.1.1.1"/>
    </reaction>
</comment>
<comment type="similarity">
    <text evidence="4 9">Belongs to the alanine racemase family.</text>
</comment>
<evidence type="ECO:0000259" key="12">
    <source>
        <dbReference type="SMART" id="SM01005"/>
    </source>
</evidence>
<keyword evidence="7 9" id="KW-0413">Isomerase</keyword>
<dbReference type="GO" id="GO:0030632">
    <property type="term" value="P:D-alanine biosynthetic process"/>
    <property type="evidence" value="ECO:0007669"/>
    <property type="project" value="UniProtKB-UniRule"/>
</dbReference>
<evidence type="ECO:0000256" key="4">
    <source>
        <dbReference type="ARBA" id="ARBA00007880"/>
    </source>
</evidence>
<dbReference type="NCBIfam" id="TIGR00492">
    <property type="entry name" value="alr"/>
    <property type="match status" value="1"/>
</dbReference>
<dbReference type="AlphaFoldDB" id="A0AAW7HU66"/>
<dbReference type="SUPFAM" id="SSF51419">
    <property type="entry name" value="PLP-binding barrel"/>
    <property type="match status" value="1"/>
</dbReference>
<dbReference type="PROSITE" id="PS00395">
    <property type="entry name" value="ALANINE_RACEMASE"/>
    <property type="match status" value="1"/>
</dbReference>
<dbReference type="Pfam" id="PF01168">
    <property type="entry name" value="Ala_racemase_N"/>
    <property type="match status" value="1"/>
</dbReference>
<evidence type="ECO:0000256" key="7">
    <source>
        <dbReference type="ARBA" id="ARBA00023235"/>
    </source>
</evidence>